<dbReference type="CDD" id="cd07043">
    <property type="entry name" value="STAS_anti-anti-sigma_factors"/>
    <property type="match status" value="1"/>
</dbReference>
<proteinExistence type="inferred from homology"/>
<gene>
    <name evidence="8" type="ORF">SAMN05444955_10768</name>
</gene>
<evidence type="ECO:0000256" key="4">
    <source>
        <dbReference type="ARBA" id="ARBA00022553"/>
    </source>
</evidence>
<dbReference type="PROSITE" id="PS50801">
    <property type="entry name" value="STAS"/>
    <property type="match status" value="1"/>
</dbReference>
<evidence type="ECO:0000313" key="8">
    <source>
        <dbReference type="EMBL" id="SEN20632.1"/>
    </source>
</evidence>
<evidence type="ECO:0000256" key="6">
    <source>
        <dbReference type="RuleBase" id="RU003749"/>
    </source>
</evidence>
<dbReference type="AlphaFoldDB" id="A0A1H8EME9"/>
<evidence type="ECO:0000256" key="2">
    <source>
        <dbReference type="ARBA" id="ARBA00009013"/>
    </source>
</evidence>
<dbReference type="GO" id="GO:0045152">
    <property type="term" value="F:antisigma factor binding"/>
    <property type="evidence" value="ECO:0007669"/>
    <property type="project" value="InterPro"/>
</dbReference>
<dbReference type="NCBIfam" id="TIGR00377">
    <property type="entry name" value="ant_ant_sig"/>
    <property type="match status" value="1"/>
</dbReference>
<keyword evidence="4" id="KW-0597">Phosphoprotein</keyword>
<dbReference type="STRING" id="1173111.SAMN05444955_10768"/>
<comment type="similarity">
    <text evidence="2 6">Belongs to the anti-sigma-factor antagonist family.</text>
</comment>
<dbReference type="OrthoDB" id="9796601at2"/>
<reference evidence="8 9" key="1">
    <citation type="submission" date="2016-10" db="EMBL/GenBank/DDBJ databases">
        <authorList>
            <person name="de Groot N.N."/>
        </authorList>
    </citation>
    <scope>NUCLEOTIDE SEQUENCE [LARGE SCALE GENOMIC DNA]</scope>
    <source>
        <strain evidence="8 9">DSM 46701</strain>
    </source>
</reference>
<sequence length="117" mass="13111">MSLTLQVQHSRNVLVVRLCGELDHHTAEKVRRTIETELEKGIYTHLVLNLADLEFMDSSGLGVILGRYKKVTQLGGKMMLCSIRPSIYRLMEMSGLFKILPIYEDERSAVSACGVAS</sequence>
<keyword evidence="5" id="KW-0749">Sporulation</keyword>
<dbReference type="Proteomes" id="UP000199695">
    <property type="component" value="Unassembled WGS sequence"/>
</dbReference>
<evidence type="ECO:0000256" key="1">
    <source>
        <dbReference type="ARBA" id="ARBA00001976"/>
    </source>
</evidence>
<name>A0A1H8EME9_9BACL</name>
<protein>
    <recommendedName>
        <fullName evidence="3 6">Anti-sigma F factor antagonist</fullName>
    </recommendedName>
    <alternativeName>
        <fullName evidence="6">Stage II sporulation protein</fullName>
    </alternativeName>
</protein>
<dbReference type="InterPro" id="IPR003658">
    <property type="entry name" value="Anti-sigma_ant"/>
</dbReference>
<evidence type="ECO:0000259" key="7">
    <source>
        <dbReference type="PROSITE" id="PS50801"/>
    </source>
</evidence>
<dbReference type="NCBIfam" id="TIGR02886">
    <property type="entry name" value="spore_II_AA"/>
    <property type="match status" value="1"/>
</dbReference>
<keyword evidence="9" id="KW-1185">Reference proteome</keyword>
<dbReference type="PANTHER" id="PTHR33495">
    <property type="entry name" value="ANTI-SIGMA FACTOR ANTAGONIST TM_1081-RELATED-RELATED"/>
    <property type="match status" value="1"/>
</dbReference>
<dbReference type="InterPro" id="IPR002645">
    <property type="entry name" value="STAS_dom"/>
</dbReference>
<dbReference type="InterPro" id="IPR036513">
    <property type="entry name" value="STAS_dom_sf"/>
</dbReference>
<accession>A0A1H8EME9</accession>
<dbReference type="GO" id="GO:0043856">
    <property type="term" value="F:anti-sigma factor antagonist activity"/>
    <property type="evidence" value="ECO:0007669"/>
    <property type="project" value="InterPro"/>
</dbReference>
<dbReference type="InterPro" id="IPR014237">
    <property type="entry name" value="Anti-sigma_F_ant"/>
</dbReference>
<comment type="function">
    <text evidence="1">In the phosphorylated form it could act as an anti-anti-sigma factor that counteracts SpoIIAB and thus releases sigma f from inhibition.</text>
</comment>
<feature type="domain" description="STAS" evidence="7">
    <location>
        <begin position="3"/>
        <end position="113"/>
    </location>
</feature>
<dbReference type="GO" id="GO:0030435">
    <property type="term" value="P:sporulation resulting in formation of a cellular spore"/>
    <property type="evidence" value="ECO:0007669"/>
    <property type="project" value="UniProtKB-KW"/>
</dbReference>
<evidence type="ECO:0000256" key="3">
    <source>
        <dbReference type="ARBA" id="ARBA00020784"/>
    </source>
</evidence>
<dbReference type="SUPFAM" id="SSF52091">
    <property type="entry name" value="SpoIIaa-like"/>
    <property type="match status" value="1"/>
</dbReference>
<dbReference type="PANTHER" id="PTHR33495:SF2">
    <property type="entry name" value="ANTI-SIGMA FACTOR ANTAGONIST TM_1081-RELATED"/>
    <property type="match status" value="1"/>
</dbReference>
<evidence type="ECO:0000256" key="5">
    <source>
        <dbReference type="ARBA" id="ARBA00022969"/>
    </source>
</evidence>
<dbReference type="Gene3D" id="3.30.750.24">
    <property type="entry name" value="STAS domain"/>
    <property type="match status" value="1"/>
</dbReference>
<organism evidence="8 9">
    <name type="scientific">Lihuaxuella thermophila</name>
    <dbReference type="NCBI Taxonomy" id="1173111"/>
    <lineage>
        <taxon>Bacteria</taxon>
        <taxon>Bacillati</taxon>
        <taxon>Bacillota</taxon>
        <taxon>Bacilli</taxon>
        <taxon>Bacillales</taxon>
        <taxon>Thermoactinomycetaceae</taxon>
        <taxon>Lihuaxuella</taxon>
    </lineage>
</organism>
<dbReference type="EMBL" id="FOCQ01000007">
    <property type="protein sequence ID" value="SEN20632.1"/>
    <property type="molecule type" value="Genomic_DNA"/>
</dbReference>
<dbReference type="RefSeq" id="WP_089967787.1">
    <property type="nucleotide sequence ID" value="NZ_FOCQ01000007.1"/>
</dbReference>
<evidence type="ECO:0000313" key="9">
    <source>
        <dbReference type="Proteomes" id="UP000199695"/>
    </source>
</evidence>
<dbReference type="Pfam" id="PF01740">
    <property type="entry name" value="STAS"/>
    <property type="match status" value="1"/>
</dbReference>